<protein>
    <submittedName>
        <fullName evidence="1">Uncharacterized protein</fullName>
    </submittedName>
</protein>
<gene>
    <name evidence="1" type="ORF">BD626DRAFT_490931</name>
</gene>
<dbReference type="Proteomes" id="UP000320762">
    <property type="component" value="Unassembled WGS sequence"/>
</dbReference>
<sequence>MDAARVPLATLIIVGVGTSHDSAASPMSYLGLRRCDGQAYCTQVDLEHRRCAVSLGMYFDKEDNWLRVPTSDVRDTTFTVCHSCALLSITQSHPAHCCRCRPPRRRSGRALAVHWPYIYTATATAEDSRISKGR</sequence>
<dbReference type="EMBL" id="VDMD01000006">
    <property type="protein sequence ID" value="TRM65107.1"/>
    <property type="molecule type" value="Genomic_DNA"/>
</dbReference>
<accession>A0A550CK09</accession>
<name>A0A550CK09_9AGAR</name>
<proteinExistence type="predicted"/>
<reference evidence="1 2" key="1">
    <citation type="journal article" date="2019" name="New Phytol.">
        <title>Comparative genomics reveals unique wood-decay strategies and fruiting body development in the Schizophyllaceae.</title>
        <authorList>
            <person name="Almasi E."/>
            <person name="Sahu N."/>
            <person name="Krizsan K."/>
            <person name="Balint B."/>
            <person name="Kovacs G.M."/>
            <person name="Kiss B."/>
            <person name="Cseklye J."/>
            <person name="Drula E."/>
            <person name="Henrissat B."/>
            <person name="Nagy I."/>
            <person name="Chovatia M."/>
            <person name="Adam C."/>
            <person name="LaButti K."/>
            <person name="Lipzen A."/>
            <person name="Riley R."/>
            <person name="Grigoriev I.V."/>
            <person name="Nagy L.G."/>
        </authorList>
    </citation>
    <scope>NUCLEOTIDE SEQUENCE [LARGE SCALE GENOMIC DNA]</scope>
    <source>
        <strain evidence="1 2">NL-1724</strain>
    </source>
</reference>
<evidence type="ECO:0000313" key="2">
    <source>
        <dbReference type="Proteomes" id="UP000320762"/>
    </source>
</evidence>
<comment type="caution">
    <text evidence="1">The sequence shown here is derived from an EMBL/GenBank/DDBJ whole genome shotgun (WGS) entry which is preliminary data.</text>
</comment>
<dbReference type="AlphaFoldDB" id="A0A550CK09"/>
<organism evidence="1 2">
    <name type="scientific">Schizophyllum amplum</name>
    <dbReference type="NCBI Taxonomy" id="97359"/>
    <lineage>
        <taxon>Eukaryota</taxon>
        <taxon>Fungi</taxon>
        <taxon>Dikarya</taxon>
        <taxon>Basidiomycota</taxon>
        <taxon>Agaricomycotina</taxon>
        <taxon>Agaricomycetes</taxon>
        <taxon>Agaricomycetidae</taxon>
        <taxon>Agaricales</taxon>
        <taxon>Schizophyllaceae</taxon>
        <taxon>Schizophyllum</taxon>
    </lineage>
</organism>
<keyword evidence="2" id="KW-1185">Reference proteome</keyword>
<evidence type="ECO:0000313" key="1">
    <source>
        <dbReference type="EMBL" id="TRM65107.1"/>
    </source>
</evidence>